<dbReference type="SUPFAM" id="SSF46785">
    <property type="entry name" value="Winged helix' DNA-binding domain"/>
    <property type="match status" value="1"/>
</dbReference>
<gene>
    <name evidence="1" type="ORF">CA2015_3627</name>
</gene>
<dbReference type="STRING" id="320787.CA2015_3627"/>
<sequence>MLDALITSKTRIKLLVKFFSNSDNRGYLRGLAEEFGESTNSIRVELNRLSNAGLLSWKNDGKTKSYQANEVHPLYQELKSIVSKYLGFDTLIEQVVQGLGCVNKAIIQGDYAEGKDTGTIELTIIASSIDLDYLDFLIQTTEGKINRKLKVNIVEREPKEGILGLVVYEKELE</sequence>
<accession>A0A0H4PFL6</accession>
<reference evidence="1 2" key="1">
    <citation type="submission" date="2015-07" db="EMBL/GenBank/DDBJ databases">
        <authorList>
            <person name="Kim K.M."/>
        </authorList>
    </citation>
    <scope>NUCLEOTIDE SEQUENCE [LARGE SCALE GENOMIC DNA]</scope>
    <source>
        <strain evidence="1 2">KCTC 12363</strain>
    </source>
</reference>
<dbReference type="KEGG" id="camu:CA2015_3627"/>
<evidence type="ECO:0000313" key="2">
    <source>
        <dbReference type="Proteomes" id="UP000036520"/>
    </source>
</evidence>
<protein>
    <submittedName>
        <fullName evidence="1">Putative transcriptional regulator, PaaX family</fullName>
    </submittedName>
</protein>
<dbReference type="AlphaFoldDB" id="A0A0H4PFL6"/>
<dbReference type="EMBL" id="CP012040">
    <property type="protein sequence ID" value="AKP53004.1"/>
    <property type="molecule type" value="Genomic_DNA"/>
</dbReference>
<keyword evidence="2" id="KW-1185">Reference proteome</keyword>
<dbReference type="PATRIC" id="fig|320787.5.peg.3973"/>
<name>A0A0H4PFL6_9BACT</name>
<organism evidence="1 2">
    <name type="scientific">Cyclobacterium amurskyense</name>
    <dbReference type="NCBI Taxonomy" id="320787"/>
    <lineage>
        <taxon>Bacteria</taxon>
        <taxon>Pseudomonadati</taxon>
        <taxon>Bacteroidota</taxon>
        <taxon>Cytophagia</taxon>
        <taxon>Cytophagales</taxon>
        <taxon>Cyclobacteriaceae</taxon>
        <taxon>Cyclobacterium</taxon>
    </lineage>
</organism>
<dbReference type="InterPro" id="IPR036390">
    <property type="entry name" value="WH_DNA-bd_sf"/>
</dbReference>
<proteinExistence type="predicted"/>
<dbReference type="Proteomes" id="UP000036520">
    <property type="component" value="Chromosome"/>
</dbReference>
<dbReference type="OrthoDB" id="9793352at2"/>
<evidence type="ECO:0000313" key="1">
    <source>
        <dbReference type="EMBL" id="AKP53004.1"/>
    </source>
</evidence>